<organism evidence="1">
    <name type="scientific">Arundo donax</name>
    <name type="common">Giant reed</name>
    <name type="synonym">Donax arundinaceus</name>
    <dbReference type="NCBI Taxonomy" id="35708"/>
    <lineage>
        <taxon>Eukaryota</taxon>
        <taxon>Viridiplantae</taxon>
        <taxon>Streptophyta</taxon>
        <taxon>Embryophyta</taxon>
        <taxon>Tracheophyta</taxon>
        <taxon>Spermatophyta</taxon>
        <taxon>Magnoliopsida</taxon>
        <taxon>Liliopsida</taxon>
        <taxon>Poales</taxon>
        <taxon>Poaceae</taxon>
        <taxon>PACMAD clade</taxon>
        <taxon>Arundinoideae</taxon>
        <taxon>Arundineae</taxon>
        <taxon>Arundo</taxon>
    </lineage>
</organism>
<name>A0A0A9GM88_ARUDO</name>
<sequence>MFISKPTLGSNTDRLHIRVAAVLYMQRASANFTRCTKN</sequence>
<protein>
    <submittedName>
        <fullName evidence="1">Uncharacterized protein</fullName>
    </submittedName>
</protein>
<accession>A0A0A9GM88</accession>
<evidence type="ECO:0000313" key="1">
    <source>
        <dbReference type="EMBL" id="JAE24529.1"/>
    </source>
</evidence>
<proteinExistence type="predicted"/>
<reference evidence="1" key="2">
    <citation type="journal article" date="2015" name="Data Brief">
        <title>Shoot transcriptome of the giant reed, Arundo donax.</title>
        <authorList>
            <person name="Barrero R.A."/>
            <person name="Guerrero F.D."/>
            <person name="Moolhuijzen P."/>
            <person name="Goolsby J.A."/>
            <person name="Tidwell J."/>
            <person name="Bellgard S.E."/>
            <person name="Bellgard M.I."/>
        </authorList>
    </citation>
    <scope>NUCLEOTIDE SEQUENCE</scope>
    <source>
        <tissue evidence="1">Shoot tissue taken approximately 20 cm above the soil surface</tissue>
    </source>
</reference>
<dbReference type="EMBL" id="GBRH01173367">
    <property type="protein sequence ID" value="JAE24529.1"/>
    <property type="molecule type" value="Transcribed_RNA"/>
</dbReference>
<reference evidence="1" key="1">
    <citation type="submission" date="2014-09" db="EMBL/GenBank/DDBJ databases">
        <authorList>
            <person name="Magalhaes I.L.F."/>
            <person name="Oliveira U."/>
            <person name="Santos F.R."/>
            <person name="Vidigal T.H.D.A."/>
            <person name="Brescovit A.D."/>
            <person name="Santos A.J."/>
        </authorList>
    </citation>
    <scope>NUCLEOTIDE SEQUENCE</scope>
    <source>
        <tissue evidence="1">Shoot tissue taken approximately 20 cm above the soil surface</tissue>
    </source>
</reference>
<dbReference type="AlphaFoldDB" id="A0A0A9GM88"/>